<evidence type="ECO:0000256" key="1">
    <source>
        <dbReference type="ARBA" id="ARBA00004173"/>
    </source>
</evidence>
<name>A0A0A1NPU8_RHIZD</name>
<evidence type="ECO:0000313" key="6">
    <source>
        <dbReference type="EMBL" id="ORE19999.1"/>
    </source>
</evidence>
<evidence type="ECO:0008006" key="8">
    <source>
        <dbReference type="Google" id="ProtNLM"/>
    </source>
</evidence>
<evidence type="ECO:0000256" key="2">
    <source>
        <dbReference type="ARBA" id="ARBA00008197"/>
    </source>
</evidence>
<dbReference type="EMBL" id="KV921301">
    <property type="protein sequence ID" value="ORE19999.1"/>
    <property type="molecule type" value="Genomic_DNA"/>
</dbReference>
<reference evidence="6 7" key="1">
    <citation type="journal article" date="2016" name="Proc. Natl. Acad. Sci. U.S.A.">
        <title>Lipid metabolic changes in an early divergent fungus govern the establishment of a mutualistic symbiosis with endobacteria.</title>
        <authorList>
            <person name="Lastovetsky O.A."/>
            <person name="Gaspar M.L."/>
            <person name="Mondo S.J."/>
            <person name="LaButti K.M."/>
            <person name="Sandor L."/>
            <person name="Grigoriev I.V."/>
            <person name="Henry S.A."/>
            <person name="Pawlowska T.E."/>
        </authorList>
    </citation>
    <scope>NUCLEOTIDE SEQUENCE [LARGE SCALE GENOMIC DNA]</scope>
    <source>
        <strain evidence="6 7">ATCC 11559</strain>
    </source>
</reference>
<dbReference type="Proteomes" id="UP000242381">
    <property type="component" value="Unassembled WGS sequence"/>
</dbReference>
<gene>
    <name evidence="6" type="ORF">BCV71DRAFT_93738</name>
</gene>
<accession>A0A0A1NPU8</accession>
<comment type="similarity">
    <text evidence="2">Belongs to the PET117 family.</text>
</comment>
<keyword evidence="5" id="KW-0732">Signal</keyword>
<proteinExistence type="inferred from homology"/>
<dbReference type="VEuPathDB" id="FungiDB:BCV72DRAFT_324937"/>
<dbReference type="InterPro" id="IPR031568">
    <property type="entry name" value="Pet117"/>
</dbReference>
<evidence type="ECO:0000256" key="5">
    <source>
        <dbReference type="SAM" id="SignalP"/>
    </source>
</evidence>
<keyword evidence="4" id="KW-0496">Mitochondrion</keyword>
<feature type="chain" id="PRO_5015032518" description="Cytochrome c oxidase assembly protein" evidence="5">
    <location>
        <begin position="19"/>
        <end position="87"/>
    </location>
</feature>
<dbReference type="GO" id="GO:0005739">
    <property type="term" value="C:mitochondrion"/>
    <property type="evidence" value="ECO:0007669"/>
    <property type="project" value="UniProtKB-SubCell"/>
</dbReference>
<dbReference type="AlphaFoldDB" id="A0A0A1NPU8"/>
<sequence length="87" mass="9739">MSTKAKATLASSIAFCAASVVGVHYIQNTEKENLRAGVLQDEERRKKKQQQALNMKELKEQQELHEALLKTQTVSNQPSSEPVSKEQ</sequence>
<evidence type="ECO:0000313" key="7">
    <source>
        <dbReference type="Proteomes" id="UP000242381"/>
    </source>
</evidence>
<dbReference type="PANTHER" id="PTHR28163:SF1">
    <property type="entry name" value="PROTEIN PET117 HOMOLOG, MITOCHONDRIAL"/>
    <property type="match status" value="1"/>
</dbReference>
<keyword evidence="3" id="KW-0809">Transit peptide</keyword>
<dbReference type="GO" id="GO:0033617">
    <property type="term" value="P:mitochondrial respiratory chain complex IV assembly"/>
    <property type="evidence" value="ECO:0007669"/>
    <property type="project" value="TreeGrafter"/>
</dbReference>
<protein>
    <recommendedName>
        <fullName evidence="8">Cytochrome c oxidase assembly protein</fullName>
    </recommendedName>
</protein>
<feature type="signal peptide" evidence="5">
    <location>
        <begin position="1"/>
        <end position="18"/>
    </location>
</feature>
<dbReference type="OrthoDB" id="76305at2759"/>
<evidence type="ECO:0000256" key="4">
    <source>
        <dbReference type="ARBA" id="ARBA00023128"/>
    </source>
</evidence>
<dbReference type="OMA" id="EHETMYK"/>
<dbReference type="PANTHER" id="PTHR28163">
    <property type="entry name" value="PROTEIN PET117 HOMOLOG, MITOCHONDRIAL"/>
    <property type="match status" value="1"/>
</dbReference>
<dbReference type="Pfam" id="PF15786">
    <property type="entry name" value="PET117"/>
    <property type="match status" value="1"/>
</dbReference>
<organism evidence="6 7">
    <name type="scientific">Rhizopus microsporus</name>
    <dbReference type="NCBI Taxonomy" id="58291"/>
    <lineage>
        <taxon>Eukaryota</taxon>
        <taxon>Fungi</taxon>
        <taxon>Fungi incertae sedis</taxon>
        <taxon>Mucoromycota</taxon>
        <taxon>Mucoromycotina</taxon>
        <taxon>Mucoromycetes</taxon>
        <taxon>Mucorales</taxon>
        <taxon>Mucorineae</taxon>
        <taxon>Rhizopodaceae</taxon>
        <taxon>Rhizopus</taxon>
    </lineage>
</organism>
<comment type="subcellular location">
    <subcellularLocation>
        <location evidence="1">Mitochondrion</location>
    </subcellularLocation>
</comment>
<evidence type="ECO:0000256" key="3">
    <source>
        <dbReference type="ARBA" id="ARBA00022946"/>
    </source>
</evidence>